<evidence type="ECO:0000256" key="1">
    <source>
        <dbReference type="SAM" id="MobiDB-lite"/>
    </source>
</evidence>
<feature type="region of interest" description="Disordered" evidence="1">
    <location>
        <begin position="38"/>
        <end position="79"/>
    </location>
</feature>
<dbReference type="AlphaFoldDB" id="A0A6P4YSC1"/>
<gene>
    <name evidence="3" type="primary">LOC109470218</name>
</gene>
<sequence>MDTGRHLDSELDLEPSPCVCARPGSSVLCGWCDERGKRRHRHSTRRKSSVAPRQMRRRSAAYSQGGRQELPPGSKPFVHHQDTHKYIEEYRASRQGSATELVRVTTPSVRMKPRVIEVCRTPRSGSRVKRTQFLPPNIITFQVFSEEPTPSSPQLSVPSHGQHNKHPIREVIQKTESFAKRNFPKGMHYAGGERLSATPSSRSQTARASGRQSTQSEAPSDVIFPPRWRPQYLTFKDIYSLTGCKSVYY</sequence>
<dbReference type="OrthoDB" id="10024931at2759"/>
<dbReference type="RefSeq" id="XP_019624619.1">
    <property type="nucleotide sequence ID" value="XM_019769060.1"/>
</dbReference>
<keyword evidence="2" id="KW-1185">Reference proteome</keyword>
<organism evidence="2 3">
    <name type="scientific">Branchiostoma belcheri</name>
    <name type="common">Amphioxus</name>
    <dbReference type="NCBI Taxonomy" id="7741"/>
    <lineage>
        <taxon>Eukaryota</taxon>
        <taxon>Metazoa</taxon>
        <taxon>Chordata</taxon>
        <taxon>Cephalochordata</taxon>
        <taxon>Leptocardii</taxon>
        <taxon>Amphioxiformes</taxon>
        <taxon>Branchiostomatidae</taxon>
        <taxon>Branchiostoma</taxon>
    </lineage>
</organism>
<feature type="compositionally biased region" description="Basic residues" evidence="1">
    <location>
        <begin position="38"/>
        <end position="59"/>
    </location>
</feature>
<proteinExistence type="predicted"/>
<name>A0A6P4YSC1_BRABE</name>
<protein>
    <submittedName>
        <fullName evidence="3">Uncharacterized protein LOC109470218 isoform X1</fullName>
    </submittedName>
</protein>
<dbReference type="KEGG" id="bbel:109470218"/>
<evidence type="ECO:0000313" key="2">
    <source>
        <dbReference type="Proteomes" id="UP000515135"/>
    </source>
</evidence>
<dbReference type="Proteomes" id="UP000515135">
    <property type="component" value="Unplaced"/>
</dbReference>
<feature type="compositionally biased region" description="Polar residues" evidence="1">
    <location>
        <begin position="197"/>
        <end position="218"/>
    </location>
</feature>
<reference evidence="3" key="1">
    <citation type="submission" date="2025-08" db="UniProtKB">
        <authorList>
            <consortium name="RefSeq"/>
        </authorList>
    </citation>
    <scope>IDENTIFICATION</scope>
    <source>
        <tissue evidence="3">Gonad</tissue>
    </source>
</reference>
<accession>A0A6P4YSC1</accession>
<feature type="region of interest" description="Disordered" evidence="1">
    <location>
        <begin position="183"/>
        <end position="223"/>
    </location>
</feature>
<dbReference type="GeneID" id="109470218"/>
<evidence type="ECO:0000313" key="3">
    <source>
        <dbReference type="RefSeq" id="XP_019624619.1"/>
    </source>
</evidence>